<evidence type="ECO:0000313" key="7">
    <source>
        <dbReference type="EMBL" id="QUD89828.1"/>
    </source>
</evidence>
<evidence type="ECO:0000256" key="4">
    <source>
        <dbReference type="ARBA" id="ARBA00023004"/>
    </source>
</evidence>
<dbReference type="GO" id="GO:0019825">
    <property type="term" value="F:oxygen binding"/>
    <property type="evidence" value="ECO:0007669"/>
    <property type="project" value="InterPro"/>
</dbReference>
<keyword evidence="6" id="KW-0732">Signal</keyword>
<proteinExistence type="predicted"/>
<keyword evidence="4 5" id="KW-0408">Iron</keyword>
<dbReference type="InterPro" id="IPR012292">
    <property type="entry name" value="Globin/Proto"/>
</dbReference>
<dbReference type="CDD" id="cd00454">
    <property type="entry name" value="TrHb1_N"/>
    <property type="match status" value="1"/>
</dbReference>
<feature type="chain" id="PRO_5037447346" evidence="6">
    <location>
        <begin position="25"/>
        <end position="169"/>
    </location>
</feature>
<dbReference type="Pfam" id="PF01152">
    <property type="entry name" value="Bac_globin"/>
    <property type="match status" value="1"/>
</dbReference>
<feature type="signal peptide" evidence="6">
    <location>
        <begin position="1"/>
        <end position="24"/>
    </location>
</feature>
<accession>A0A975G3D8</accession>
<dbReference type="InterPro" id="IPR009050">
    <property type="entry name" value="Globin-like_sf"/>
</dbReference>
<keyword evidence="8" id="KW-1185">Reference proteome</keyword>
<keyword evidence="2 5" id="KW-0349">Heme</keyword>
<dbReference type="KEGG" id="caul:KCG34_08145"/>
<dbReference type="GO" id="GO:0020037">
    <property type="term" value="F:heme binding"/>
    <property type="evidence" value="ECO:0007669"/>
    <property type="project" value="InterPro"/>
</dbReference>
<dbReference type="RefSeq" id="WP_211939880.1">
    <property type="nucleotide sequence ID" value="NZ_CP073078.1"/>
</dbReference>
<evidence type="ECO:0000256" key="2">
    <source>
        <dbReference type="ARBA" id="ARBA00022617"/>
    </source>
</evidence>
<keyword evidence="1" id="KW-0813">Transport</keyword>
<dbReference type="Gene3D" id="1.10.490.10">
    <property type="entry name" value="Globins"/>
    <property type="match status" value="1"/>
</dbReference>
<evidence type="ECO:0000256" key="3">
    <source>
        <dbReference type="ARBA" id="ARBA00022723"/>
    </source>
</evidence>
<sequence length="169" mass="17685">MTMLRQLAAASLAVGVIAAGRACAQDQAPAPAPLSPPALGPGGAAGAAPIAGDAVYKAFHEQAGIQRVIDDLIARVTTDPRIGQHFKGVNLKRLNLLLTQQVCYLTGGPCQYTGDDMRSAHAGLGLRNSDFNALAEDLQLAMDKEGVAFSAQNRLLAKLAPMQRQIVTK</sequence>
<evidence type="ECO:0000256" key="5">
    <source>
        <dbReference type="PIRSR" id="PIRSR601486-1"/>
    </source>
</evidence>
<keyword evidence="3 5" id="KW-0479">Metal-binding</keyword>
<dbReference type="AlphaFoldDB" id="A0A975G3D8"/>
<dbReference type="GO" id="GO:0046872">
    <property type="term" value="F:metal ion binding"/>
    <property type="evidence" value="ECO:0007669"/>
    <property type="project" value="UniProtKB-KW"/>
</dbReference>
<name>A0A975G3D8_9CAUL</name>
<dbReference type="EMBL" id="CP073078">
    <property type="protein sequence ID" value="QUD89828.1"/>
    <property type="molecule type" value="Genomic_DNA"/>
</dbReference>
<protein>
    <submittedName>
        <fullName evidence="7">Group 1 truncated hemoglobin</fullName>
    </submittedName>
</protein>
<evidence type="ECO:0000313" key="8">
    <source>
        <dbReference type="Proteomes" id="UP000676409"/>
    </source>
</evidence>
<dbReference type="InterPro" id="IPR001486">
    <property type="entry name" value="Hemoglobin_trunc"/>
</dbReference>
<evidence type="ECO:0000256" key="1">
    <source>
        <dbReference type="ARBA" id="ARBA00022448"/>
    </source>
</evidence>
<feature type="binding site" description="distal binding residue" evidence="5">
    <location>
        <position position="121"/>
    </location>
    <ligand>
        <name>heme</name>
        <dbReference type="ChEBI" id="CHEBI:30413"/>
    </ligand>
    <ligandPart>
        <name>Fe</name>
        <dbReference type="ChEBI" id="CHEBI:18248"/>
    </ligandPart>
</feature>
<dbReference type="SUPFAM" id="SSF46458">
    <property type="entry name" value="Globin-like"/>
    <property type="match status" value="1"/>
</dbReference>
<gene>
    <name evidence="7" type="ORF">KCG34_08145</name>
</gene>
<evidence type="ECO:0000256" key="6">
    <source>
        <dbReference type="SAM" id="SignalP"/>
    </source>
</evidence>
<dbReference type="Proteomes" id="UP000676409">
    <property type="component" value="Chromosome"/>
</dbReference>
<organism evidence="7 8">
    <name type="scientific">Phenylobacterium montanum</name>
    <dbReference type="NCBI Taxonomy" id="2823693"/>
    <lineage>
        <taxon>Bacteria</taxon>
        <taxon>Pseudomonadati</taxon>
        <taxon>Pseudomonadota</taxon>
        <taxon>Alphaproteobacteria</taxon>
        <taxon>Caulobacterales</taxon>
        <taxon>Caulobacteraceae</taxon>
        <taxon>Phenylobacterium</taxon>
    </lineage>
</organism>
<reference evidence="7" key="1">
    <citation type="submission" date="2021-04" db="EMBL/GenBank/DDBJ databases">
        <title>The complete genome sequence of Caulobacter sp. S6.</title>
        <authorList>
            <person name="Tang Y."/>
            <person name="Ouyang W."/>
            <person name="Liu Q."/>
            <person name="Huang B."/>
            <person name="Guo Z."/>
            <person name="Lei P."/>
        </authorList>
    </citation>
    <scope>NUCLEOTIDE SEQUENCE</scope>
    <source>
        <strain evidence="7">S6</strain>
    </source>
</reference>